<dbReference type="HAMAP" id="MF_01894">
    <property type="entry name" value="Smc_prok"/>
    <property type="match status" value="1"/>
</dbReference>
<evidence type="ECO:0000256" key="3">
    <source>
        <dbReference type="ARBA" id="ARBA00022840"/>
    </source>
</evidence>
<evidence type="ECO:0000256" key="2">
    <source>
        <dbReference type="ARBA" id="ARBA00022741"/>
    </source>
</evidence>
<dbReference type="InterPro" id="IPR027417">
    <property type="entry name" value="P-loop_NTPase"/>
</dbReference>
<protein>
    <recommendedName>
        <fullName evidence="6">Chromosome partition protein Smc</fullName>
    </recommendedName>
</protein>
<feature type="binding site" evidence="6">
    <location>
        <begin position="32"/>
        <end position="39"/>
    </location>
    <ligand>
        <name>ATP</name>
        <dbReference type="ChEBI" id="CHEBI:30616"/>
    </ligand>
</feature>
<dbReference type="Gene3D" id="3.40.50.300">
    <property type="entry name" value="P-loop containing nucleotide triphosphate hydrolases"/>
    <property type="match status" value="2"/>
</dbReference>
<comment type="domain">
    <text evidence="6">Contains large globular domains required for ATP hydrolysis at each terminus and a third globular domain forming a flexible hinge near the middle of the molecule. These domains are separated by coiled-coil structures.</text>
</comment>
<dbReference type="InterPro" id="IPR003395">
    <property type="entry name" value="RecF/RecN/SMC_N"/>
</dbReference>
<dbReference type="InterPro" id="IPR011890">
    <property type="entry name" value="SMC_prok"/>
</dbReference>
<feature type="compositionally biased region" description="Acidic residues" evidence="7">
    <location>
        <begin position="928"/>
        <end position="954"/>
    </location>
</feature>
<feature type="coiled-coil region" evidence="6">
    <location>
        <begin position="167"/>
        <end position="201"/>
    </location>
</feature>
<feature type="coiled-coil region" evidence="6">
    <location>
        <begin position="849"/>
        <end position="883"/>
    </location>
</feature>
<keyword evidence="4 6" id="KW-0175">Coiled coil</keyword>
<comment type="caution">
    <text evidence="9">The sequence shown here is derived from an EMBL/GenBank/DDBJ whole genome shotgun (WGS) entry which is preliminary data.</text>
</comment>
<evidence type="ECO:0000256" key="1">
    <source>
        <dbReference type="ARBA" id="ARBA00022490"/>
    </source>
</evidence>
<feature type="coiled-coil region" evidence="6">
    <location>
        <begin position="241"/>
        <end position="422"/>
    </location>
</feature>
<keyword evidence="1 6" id="KW-0963">Cytoplasm</keyword>
<evidence type="ECO:0000259" key="8">
    <source>
        <dbReference type="Pfam" id="PF02463"/>
    </source>
</evidence>
<evidence type="ECO:0000256" key="6">
    <source>
        <dbReference type="HAMAP-Rule" id="MF_01894"/>
    </source>
</evidence>
<reference evidence="9 10" key="1">
    <citation type="submission" date="2023-11" db="EMBL/GenBank/DDBJ databases">
        <authorList>
            <person name="Xu M."/>
            <person name="Jiang T."/>
        </authorList>
    </citation>
    <scope>NUCLEOTIDE SEQUENCE [LARGE SCALE GENOMIC DNA]</scope>
    <source>
        <strain evidence="9 10">SD</strain>
    </source>
</reference>
<keyword evidence="2 6" id="KW-0547">Nucleotide-binding</keyword>
<dbReference type="InterPro" id="IPR024704">
    <property type="entry name" value="SMC"/>
</dbReference>
<dbReference type="SUPFAM" id="SSF52540">
    <property type="entry name" value="P-loop containing nucleoside triphosphate hydrolases"/>
    <property type="match status" value="1"/>
</dbReference>
<keyword evidence="5 6" id="KW-0238">DNA-binding</keyword>
<proteinExistence type="inferred from homology"/>
<evidence type="ECO:0000256" key="4">
    <source>
        <dbReference type="ARBA" id="ARBA00023054"/>
    </source>
</evidence>
<evidence type="ECO:0000256" key="5">
    <source>
        <dbReference type="ARBA" id="ARBA00023125"/>
    </source>
</evidence>
<evidence type="ECO:0000313" key="9">
    <source>
        <dbReference type="EMBL" id="MDX8150453.1"/>
    </source>
</evidence>
<feature type="coiled-coil region" evidence="6">
    <location>
        <begin position="614"/>
        <end position="644"/>
    </location>
</feature>
<dbReference type="PIRSF" id="PIRSF005719">
    <property type="entry name" value="SMC"/>
    <property type="match status" value="1"/>
</dbReference>
<accession>A0ABU4VHQ6</accession>
<dbReference type="EMBL" id="JAXAVX010000001">
    <property type="protein sequence ID" value="MDX8150453.1"/>
    <property type="molecule type" value="Genomic_DNA"/>
</dbReference>
<dbReference type="Pfam" id="PF02463">
    <property type="entry name" value="SMC_N"/>
    <property type="match status" value="1"/>
</dbReference>
<evidence type="ECO:0000313" key="10">
    <source>
        <dbReference type="Proteomes" id="UP001277761"/>
    </source>
</evidence>
<dbReference type="RefSeq" id="WP_319952601.1">
    <property type="nucleotide sequence ID" value="NZ_JAXAVX010000001.1"/>
</dbReference>
<evidence type="ECO:0000256" key="7">
    <source>
        <dbReference type="SAM" id="MobiDB-lite"/>
    </source>
</evidence>
<organism evidence="9 10">
    <name type="scientific">Patulibacter brassicae</name>
    <dbReference type="NCBI Taxonomy" id="1705717"/>
    <lineage>
        <taxon>Bacteria</taxon>
        <taxon>Bacillati</taxon>
        <taxon>Actinomycetota</taxon>
        <taxon>Thermoleophilia</taxon>
        <taxon>Solirubrobacterales</taxon>
        <taxon>Patulibacteraceae</taxon>
        <taxon>Patulibacter</taxon>
    </lineage>
</organism>
<sequence length="1078" mass="117751">MHLKSLTLKGFKSFPDRTRLEFDPGVSVVVGPNGSGKSNVTDAILWVLGEQRPLAIRGQSMQDVIFGGGKGVKARDAAEVELVLDNADGTVDLPVAEISVIRRLDRSGDGGYRLNGAKCRLTDVQEVLSDTGLGKEAHSVVSQGRVEAIVTSKPKDRRLLIEEAAGLGKHRKRRRRAQLKLERTRENLDQALLVEQEARKQLGPLKRQAEAAELHERLERQTVEARWELVRDGLRERRAQRAAAEQASVAAKAERDEVQAQLDGVVGERREAEEALAQQAQRRERLAVRARRAAAAADRIELRLERVADRRLQLAERIERRGEQLEELRAQAAADRPDEAGSARITALEEELEALERERQAALERELEVLEAARVVAEGAVAEAQAEAERVREQAGEVERRGEEVRARRRALEQAAEAARRDAAAIGAQLAKANQFLRSHAGGGTPGPGRAAARSLADGLRVADGAELAVAAALDGRLGAAVAADLAGARTMLDGGGRDGARVLLPAPEAPAAQPASPMPDAVALAEQVQAAGDDDTAVAIVRRRLADAWLLDALPDVAPDGFSGLLVTRDGHVWDVGAGELHRTPQGGAERVLAERNRRDRLVAESEQAVQAEQAAIADVDALRDELAELAHEREEAEAATRAARRGVVDAEEALRDAARAVERRRKAPEEGPTAVRKAQILGELAAERRTAERLARERAERDARLAQLETARAADEAVLPYGERVTDALRLALQAVRAAQSQREQDVAADQAAGEDVAGRLRTFAQREAELNQRLRQIGERLTGAEVASQRARDQEQEIAVELGQLAERLGLPAEPAEEPLDPQTAEELRTRIARLQKRRETLGPVNPLAKQAYDEAREHVEEIEAQRTDLETALRELRAFVRDTDRQIRETFEQTFAACARNFEELAGHVFPGGSGRLRLVRENPEDDGDADGDGSLDDADQQEVEQEDDLGVEIEITPAGKSMKRLTLLSGGEKTMTAIAFLFSVFLAKPSPFYVLDEVEAALDDLNIDRFLQLLRRYRDRAQFIVVTHQKRTMEVGDALYGVSMGGDGVSKVVSRRLEQRDGLAQALPGLADG</sequence>
<keyword evidence="10" id="KW-1185">Reference proteome</keyword>
<comment type="similarity">
    <text evidence="6">Belongs to the SMC family.</text>
</comment>
<comment type="subcellular location">
    <subcellularLocation>
        <location evidence="6">Cytoplasm</location>
    </subcellularLocation>
</comment>
<comment type="function">
    <text evidence="6">Required for chromosome condensation and partitioning.</text>
</comment>
<dbReference type="PANTHER" id="PTHR43977">
    <property type="entry name" value="STRUCTURAL MAINTENANCE OF CHROMOSOMES PROTEIN 3"/>
    <property type="match status" value="1"/>
</dbReference>
<comment type="subunit">
    <text evidence="6">Homodimer.</text>
</comment>
<name>A0ABU4VHQ6_9ACTN</name>
<feature type="domain" description="RecF/RecN/SMC N-terminal" evidence="8">
    <location>
        <begin position="2"/>
        <end position="1055"/>
    </location>
</feature>
<dbReference type="Proteomes" id="UP001277761">
    <property type="component" value="Unassembled WGS sequence"/>
</dbReference>
<keyword evidence="3 6" id="KW-0067">ATP-binding</keyword>
<gene>
    <name evidence="6" type="primary">smc</name>
    <name evidence="9" type="ORF">SK069_02515</name>
</gene>
<feature type="region of interest" description="Disordered" evidence="7">
    <location>
        <begin position="920"/>
        <end position="954"/>
    </location>
</feature>